<accession>A0A7W8IS07</accession>
<gene>
    <name evidence="2" type="ORF">HNQ34_002776</name>
</gene>
<comment type="caution">
    <text evidence="2">The sequence shown here is derived from an EMBL/GenBank/DDBJ whole genome shotgun (WGS) entry which is preliminary data.</text>
</comment>
<sequence>MKRKKHQYEKHIIAVPKVYDWINTTSAIQFRVTFQIPPQILQVDTYEYNAISDGVKTIYTNEDELKEYGNRGILDPNKVSFINLFINGMLQPKELYEVQEGMLILKSIDVPIKGVPITLQFITIKLGF</sequence>
<keyword evidence="3" id="KW-1185">Reference proteome</keyword>
<dbReference type="Proteomes" id="UP000520011">
    <property type="component" value="Unassembled WGS sequence"/>
</dbReference>
<feature type="domain" description="DUF4183" evidence="1">
    <location>
        <begin position="49"/>
        <end position="121"/>
    </location>
</feature>
<protein>
    <recommendedName>
        <fullName evidence="1">DUF4183 domain-containing protein</fullName>
    </recommendedName>
</protein>
<evidence type="ECO:0000259" key="1">
    <source>
        <dbReference type="Pfam" id="PF13799"/>
    </source>
</evidence>
<dbReference type="RefSeq" id="WP_183255451.1">
    <property type="nucleotide sequence ID" value="NZ_JACHEP010000019.1"/>
</dbReference>
<evidence type="ECO:0000313" key="3">
    <source>
        <dbReference type="Proteomes" id="UP000520011"/>
    </source>
</evidence>
<reference evidence="2 3" key="1">
    <citation type="submission" date="2020-08" db="EMBL/GenBank/DDBJ databases">
        <title>Genomic Encyclopedia of Type Strains, Phase IV (KMG-IV): sequencing the most valuable type-strain genomes for metagenomic binning, comparative biology and taxonomic classification.</title>
        <authorList>
            <person name="Goeker M."/>
        </authorList>
    </citation>
    <scope>NUCLEOTIDE SEQUENCE [LARGE SCALE GENOMIC DNA]</scope>
    <source>
        <strain evidence="2 3">DSM 16325</strain>
    </source>
</reference>
<dbReference type="Pfam" id="PF13799">
    <property type="entry name" value="DUF4183"/>
    <property type="match status" value="1"/>
</dbReference>
<evidence type="ECO:0000313" key="2">
    <source>
        <dbReference type="EMBL" id="MBB5325675.1"/>
    </source>
</evidence>
<dbReference type="AlphaFoldDB" id="A0A7W8IS07"/>
<name>A0A7W8IS07_9BACL</name>
<dbReference type="InterPro" id="IPR025237">
    <property type="entry name" value="DUF4183"/>
</dbReference>
<proteinExistence type="predicted"/>
<dbReference type="EMBL" id="JACHEP010000019">
    <property type="protein sequence ID" value="MBB5325675.1"/>
    <property type="molecule type" value="Genomic_DNA"/>
</dbReference>
<organism evidence="2 3">
    <name type="scientific">Anoxybacteroides tepidamans</name>
    <dbReference type="NCBI Taxonomy" id="265948"/>
    <lineage>
        <taxon>Bacteria</taxon>
        <taxon>Bacillati</taxon>
        <taxon>Bacillota</taxon>
        <taxon>Bacilli</taxon>
        <taxon>Bacillales</taxon>
        <taxon>Anoxybacillaceae</taxon>
        <taxon>Anoxybacteroides</taxon>
    </lineage>
</organism>